<proteinExistence type="predicted"/>
<evidence type="ECO:0008006" key="3">
    <source>
        <dbReference type="Google" id="ProtNLM"/>
    </source>
</evidence>
<dbReference type="EMBL" id="CP118988">
    <property type="protein sequence ID" value="WED78378.1"/>
    <property type="molecule type" value="Genomic_DNA"/>
</dbReference>
<dbReference type="SUPFAM" id="SSF53790">
    <property type="entry name" value="Tetrapyrrole methylase"/>
    <property type="match status" value="1"/>
</dbReference>
<dbReference type="InterPro" id="IPR014776">
    <property type="entry name" value="4pyrrole_Mease_sub2"/>
</dbReference>
<dbReference type="Gene3D" id="3.30.950.10">
    <property type="entry name" value="Methyltransferase, Cobalt-precorrin-4 Transmethylase, Domain 2"/>
    <property type="match status" value="1"/>
</dbReference>
<organism evidence="1 2">
    <name type="scientific">Aeromonas allosaccharophila</name>
    <dbReference type="NCBI Taxonomy" id="656"/>
    <lineage>
        <taxon>Bacteria</taxon>
        <taxon>Pseudomonadati</taxon>
        <taxon>Pseudomonadota</taxon>
        <taxon>Gammaproteobacteria</taxon>
        <taxon>Aeromonadales</taxon>
        <taxon>Aeromonadaceae</taxon>
        <taxon>Aeromonas</taxon>
    </lineage>
</organism>
<dbReference type="Proteomes" id="UP001213721">
    <property type="component" value="Chromosome"/>
</dbReference>
<evidence type="ECO:0000313" key="1">
    <source>
        <dbReference type="EMBL" id="WED78378.1"/>
    </source>
</evidence>
<dbReference type="InterPro" id="IPR035996">
    <property type="entry name" value="4pyrrol_Methylase_sf"/>
</dbReference>
<reference evidence="1" key="1">
    <citation type="submission" date="2023-02" db="EMBL/GenBank/DDBJ databases">
        <title>The sequence of Aeromonas allosaccharophila K520.</title>
        <authorList>
            <person name="Luo X."/>
        </authorList>
    </citation>
    <scope>NUCLEOTIDE SEQUENCE</scope>
    <source>
        <strain evidence="1">K520</strain>
    </source>
</reference>
<accession>A0AAX3NW62</accession>
<evidence type="ECO:0000313" key="2">
    <source>
        <dbReference type="Proteomes" id="UP001213721"/>
    </source>
</evidence>
<dbReference type="AlphaFoldDB" id="A0AAX3NW62"/>
<sequence length="81" mass="8866">MSFLLTHPALTQLFGRLLPDCRIMAPAAEYRGGQREVRGELQQLVALARQVKSPSLIIIGSVVTLADKLDWYGEANTLTGV</sequence>
<gene>
    <name evidence="1" type="ORF">PYU98_09220</name>
</gene>
<dbReference type="GO" id="GO:0008168">
    <property type="term" value="F:methyltransferase activity"/>
    <property type="evidence" value="ECO:0007669"/>
    <property type="project" value="InterPro"/>
</dbReference>
<protein>
    <recommendedName>
        <fullName evidence="3">Siroheme synthase</fullName>
    </recommendedName>
</protein>
<name>A0AAX3NW62_9GAMM</name>